<dbReference type="EMBL" id="JACRDE010000135">
    <property type="protein sequence ID" value="MBI5248754.1"/>
    <property type="molecule type" value="Genomic_DNA"/>
</dbReference>
<comment type="caution">
    <text evidence="2">The sequence shown here is derived from an EMBL/GenBank/DDBJ whole genome shotgun (WGS) entry which is preliminary data.</text>
</comment>
<dbReference type="Proteomes" id="UP000807825">
    <property type="component" value="Unassembled WGS sequence"/>
</dbReference>
<reference evidence="2" key="1">
    <citation type="submission" date="2020-07" db="EMBL/GenBank/DDBJ databases">
        <title>Huge and variable diversity of episymbiotic CPR bacteria and DPANN archaea in groundwater ecosystems.</title>
        <authorList>
            <person name="He C.Y."/>
            <person name="Keren R."/>
            <person name="Whittaker M."/>
            <person name="Farag I.F."/>
            <person name="Doudna J."/>
            <person name="Cate J.H.D."/>
            <person name="Banfield J.F."/>
        </authorList>
    </citation>
    <scope>NUCLEOTIDE SEQUENCE</scope>
    <source>
        <strain evidence="2">NC_groundwater_1664_Pr3_B-0.1um_52_9</strain>
    </source>
</reference>
<dbReference type="Pfam" id="PF13490">
    <property type="entry name" value="zf-HC2"/>
    <property type="match status" value="1"/>
</dbReference>
<sequence length="90" mass="10437">MLNCREASQLISESLDKPLTLRQRMSLKAHLLMCRYCTRFQRQMLFLRDIIRRAAHQETGDAGPESSDISLTLEARKRIKDAMKRTSLGE</sequence>
<dbReference type="InterPro" id="IPR027383">
    <property type="entry name" value="Znf_put"/>
</dbReference>
<name>A0A9D6V137_9BACT</name>
<proteinExistence type="predicted"/>
<protein>
    <submittedName>
        <fullName evidence="2">Zf-HC2 domain-containing protein</fullName>
    </submittedName>
</protein>
<accession>A0A9D6V137</accession>
<evidence type="ECO:0000259" key="1">
    <source>
        <dbReference type="Pfam" id="PF13490"/>
    </source>
</evidence>
<gene>
    <name evidence="2" type="ORF">HY912_04600</name>
</gene>
<evidence type="ECO:0000313" key="3">
    <source>
        <dbReference type="Proteomes" id="UP000807825"/>
    </source>
</evidence>
<dbReference type="AlphaFoldDB" id="A0A9D6V137"/>
<feature type="domain" description="Putative zinc-finger" evidence="1">
    <location>
        <begin position="4"/>
        <end position="37"/>
    </location>
</feature>
<organism evidence="2 3">
    <name type="scientific">Desulfomonile tiedjei</name>
    <dbReference type="NCBI Taxonomy" id="2358"/>
    <lineage>
        <taxon>Bacteria</taxon>
        <taxon>Pseudomonadati</taxon>
        <taxon>Thermodesulfobacteriota</taxon>
        <taxon>Desulfomonilia</taxon>
        <taxon>Desulfomonilales</taxon>
        <taxon>Desulfomonilaceae</taxon>
        <taxon>Desulfomonile</taxon>
    </lineage>
</organism>
<evidence type="ECO:0000313" key="2">
    <source>
        <dbReference type="EMBL" id="MBI5248754.1"/>
    </source>
</evidence>